<dbReference type="PANTHER" id="PTHR46410">
    <property type="entry name" value="AT-RICH INTERACTIVE DOMAIN-CONTAINING PROTEIN 2"/>
    <property type="match status" value="1"/>
</dbReference>
<dbReference type="PANTHER" id="PTHR46410:SF26">
    <property type="entry name" value="BULB-TYPE LECTIN DOMAIN-CONTAINING PROTEIN-RELATED"/>
    <property type="match status" value="1"/>
</dbReference>
<evidence type="ECO:0000313" key="3">
    <source>
        <dbReference type="Proteomes" id="UP000215914"/>
    </source>
</evidence>
<dbReference type="Proteomes" id="UP000215914">
    <property type="component" value="Unassembled WGS sequence"/>
</dbReference>
<evidence type="ECO:0000313" key="2">
    <source>
        <dbReference type="EMBL" id="KAF5800355.1"/>
    </source>
</evidence>
<protein>
    <submittedName>
        <fullName evidence="2">Transcription factor interactor and regulator CCHC(Zn) family</fullName>
    </submittedName>
</protein>
<dbReference type="CDD" id="cd16100">
    <property type="entry name" value="ARID"/>
    <property type="match status" value="1"/>
</dbReference>
<comment type="caution">
    <text evidence="2">The sequence shown here is derived from an EMBL/GenBank/DDBJ whole genome shotgun (WGS) entry which is preliminary data.</text>
</comment>
<feature type="domain" description="ARID" evidence="1">
    <location>
        <begin position="362"/>
        <end position="454"/>
    </location>
</feature>
<dbReference type="SUPFAM" id="SSF46774">
    <property type="entry name" value="ARID-like"/>
    <property type="match status" value="1"/>
</dbReference>
<organism evidence="2 3">
    <name type="scientific">Helianthus annuus</name>
    <name type="common">Common sunflower</name>
    <dbReference type="NCBI Taxonomy" id="4232"/>
    <lineage>
        <taxon>Eukaryota</taxon>
        <taxon>Viridiplantae</taxon>
        <taxon>Streptophyta</taxon>
        <taxon>Embryophyta</taxon>
        <taxon>Tracheophyta</taxon>
        <taxon>Spermatophyta</taxon>
        <taxon>Magnoliopsida</taxon>
        <taxon>eudicotyledons</taxon>
        <taxon>Gunneridae</taxon>
        <taxon>Pentapetalae</taxon>
        <taxon>asterids</taxon>
        <taxon>campanulids</taxon>
        <taxon>Asterales</taxon>
        <taxon>Asteraceae</taxon>
        <taxon>Asteroideae</taxon>
        <taxon>Heliantheae alliance</taxon>
        <taxon>Heliantheae</taxon>
        <taxon>Helianthus</taxon>
    </lineage>
</organism>
<dbReference type="AlphaFoldDB" id="A0A9K3IPF2"/>
<name>A0A9K3IPF2_HELAN</name>
<gene>
    <name evidence="2" type="ORF">HanXRQr2_Chr07g0315111</name>
</gene>
<dbReference type="Gramene" id="mRNA:HanXRQr2_Chr07g0315111">
    <property type="protein sequence ID" value="CDS:HanXRQr2_Chr07g0315111.1"/>
    <property type="gene ID" value="HanXRQr2_Chr07g0315111"/>
</dbReference>
<dbReference type="GO" id="GO:0003677">
    <property type="term" value="F:DNA binding"/>
    <property type="evidence" value="ECO:0007669"/>
    <property type="project" value="InterPro"/>
</dbReference>
<dbReference type="InterPro" id="IPR036431">
    <property type="entry name" value="ARID_dom_sf"/>
</dbReference>
<dbReference type="InterPro" id="IPR001606">
    <property type="entry name" value="ARID_dom"/>
</dbReference>
<dbReference type="Pfam" id="PF22936">
    <property type="entry name" value="Pol_BBD"/>
    <property type="match status" value="1"/>
</dbReference>
<dbReference type="PROSITE" id="PS51011">
    <property type="entry name" value="ARID"/>
    <property type="match status" value="1"/>
</dbReference>
<dbReference type="Gene3D" id="1.10.150.60">
    <property type="entry name" value="ARID DNA-binding domain"/>
    <property type="match status" value="1"/>
</dbReference>
<dbReference type="Pfam" id="PF01388">
    <property type="entry name" value="ARID"/>
    <property type="match status" value="1"/>
</dbReference>
<keyword evidence="3" id="KW-1185">Reference proteome</keyword>
<accession>A0A9K3IPF2</accession>
<dbReference type="InterPro" id="IPR054722">
    <property type="entry name" value="PolX-like_BBD"/>
</dbReference>
<dbReference type="SMART" id="SM00501">
    <property type="entry name" value="BRIGHT"/>
    <property type="match status" value="1"/>
</dbReference>
<reference evidence="2" key="1">
    <citation type="journal article" date="2017" name="Nature">
        <title>The sunflower genome provides insights into oil metabolism, flowering and Asterid evolution.</title>
        <authorList>
            <person name="Badouin H."/>
            <person name="Gouzy J."/>
            <person name="Grassa C.J."/>
            <person name="Murat F."/>
            <person name="Staton S.E."/>
            <person name="Cottret L."/>
            <person name="Lelandais-Briere C."/>
            <person name="Owens G.L."/>
            <person name="Carrere S."/>
            <person name="Mayjonade B."/>
            <person name="Legrand L."/>
            <person name="Gill N."/>
            <person name="Kane N.C."/>
            <person name="Bowers J.E."/>
            <person name="Hubner S."/>
            <person name="Bellec A."/>
            <person name="Berard A."/>
            <person name="Berges H."/>
            <person name="Blanchet N."/>
            <person name="Boniface M.C."/>
            <person name="Brunel D."/>
            <person name="Catrice O."/>
            <person name="Chaidir N."/>
            <person name="Claudel C."/>
            <person name="Donnadieu C."/>
            <person name="Faraut T."/>
            <person name="Fievet G."/>
            <person name="Helmstetter N."/>
            <person name="King M."/>
            <person name="Knapp S.J."/>
            <person name="Lai Z."/>
            <person name="Le Paslier M.C."/>
            <person name="Lippi Y."/>
            <person name="Lorenzon L."/>
            <person name="Mandel J.R."/>
            <person name="Marage G."/>
            <person name="Marchand G."/>
            <person name="Marquand E."/>
            <person name="Bret-Mestries E."/>
            <person name="Morien E."/>
            <person name="Nambeesan S."/>
            <person name="Nguyen T."/>
            <person name="Pegot-Espagnet P."/>
            <person name="Pouilly N."/>
            <person name="Raftis F."/>
            <person name="Sallet E."/>
            <person name="Schiex T."/>
            <person name="Thomas J."/>
            <person name="Vandecasteele C."/>
            <person name="Vares D."/>
            <person name="Vear F."/>
            <person name="Vautrin S."/>
            <person name="Crespi M."/>
            <person name="Mangin B."/>
            <person name="Burke J.M."/>
            <person name="Salse J."/>
            <person name="Munos S."/>
            <person name="Vincourt P."/>
            <person name="Rieseberg L.H."/>
            <person name="Langlade N.B."/>
        </authorList>
    </citation>
    <scope>NUCLEOTIDE SEQUENCE</scope>
    <source>
        <tissue evidence="2">Leaves</tissue>
    </source>
</reference>
<dbReference type="EMBL" id="MNCJ02000322">
    <property type="protein sequence ID" value="KAF5800355.1"/>
    <property type="molecule type" value="Genomic_DNA"/>
</dbReference>
<proteinExistence type="predicted"/>
<evidence type="ECO:0000259" key="1">
    <source>
        <dbReference type="PROSITE" id="PS51011"/>
    </source>
</evidence>
<sequence>MSCRELFRLSRQFVSNKLVRSILRLSILCKFNTCLLFRYFNMSVFRSCSSAVNNVVDPISHHLQDVNPDFQHSGIRATHGKQTEINETTTTLPCQHCTDEITERIKRNPRVRLCYYCHSPGHQIYNCMAKDNDETSQLLKQAINVGIRRKEEDVHCNEEMIVSGTDGGQWAGIWYVNPTFNHHFSGNISIFKRVKHMMGVETRSGMNNFLFIRGVGSVDLKTGNETLNIQSVYYSPEIDRNVLSLDQLTLQGFTVKRSGDKCKIYPMFSTPVINSINDKTGLTKEEELGENEKRRLQEMGTVDEQFKEEYLNSYFETLNVSDENEYDWNLLILRALEFNEFADCKALIDMLDDREYVFKYKVDLQKKFEEMVRWFLEAYMGITSRPIPPYSPNRKKIDLLSLFILVIRDGGYREITTENMWPIIAKDLGFEYQDGDYIRIIYAMYLDVLEYYYKFKSVQEEVHVKEMMNDETEINGGHHRRTKSAEVAAVHDQRNGDVTHFALFTRKGSEDDWNVHKKRKRFNFEHAKKAVDDANRSVMQHNFNITKV</sequence>
<reference evidence="2" key="2">
    <citation type="submission" date="2020-06" db="EMBL/GenBank/DDBJ databases">
        <title>Helianthus annuus Genome sequencing and assembly Release 2.</title>
        <authorList>
            <person name="Gouzy J."/>
            <person name="Langlade N."/>
            <person name="Munos S."/>
        </authorList>
    </citation>
    <scope>NUCLEOTIDE SEQUENCE</scope>
    <source>
        <tissue evidence="2">Leaves</tissue>
    </source>
</reference>